<dbReference type="SMART" id="SM00385">
    <property type="entry name" value="CYCLIN"/>
    <property type="match status" value="2"/>
</dbReference>
<feature type="domain" description="Cyclin C-terminal" evidence="8">
    <location>
        <begin position="379"/>
        <end position="502"/>
    </location>
</feature>
<evidence type="ECO:0000256" key="4">
    <source>
        <dbReference type="ARBA" id="ARBA00023306"/>
    </source>
</evidence>
<keyword evidence="4" id="KW-0131">Cell cycle</keyword>
<dbReference type="Proteomes" id="UP000639772">
    <property type="component" value="Chromosome 1"/>
</dbReference>
<feature type="compositionally biased region" description="Polar residues" evidence="6">
    <location>
        <begin position="558"/>
        <end position="567"/>
    </location>
</feature>
<reference evidence="9 10" key="1">
    <citation type="journal article" date="2020" name="Nat. Food">
        <title>A phased Vanilla planifolia genome enables genetic improvement of flavour and production.</title>
        <authorList>
            <person name="Hasing T."/>
            <person name="Tang H."/>
            <person name="Brym M."/>
            <person name="Khazi F."/>
            <person name="Huang T."/>
            <person name="Chambers A.H."/>
        </authorList>
    </citation>
    <scope>NUCLEOTIDE SEQUENCE [LARGE SCALE GENOMIC DNA]</scope>
    <source>
        <tissue evidence="9">Leaf</tissue>
    </source>
</reference>
<evidence type="ECO:0000313" key="10">
    <source>
        <dbReference type="Proteomes" id="UP000639772"/>
    </source>
</evidence>
<proteinExistence type="inferred from homology"/>
<keyword evidence="2" id="KW-0132">Cell division</keyword>
<dbReference type="PANTHER" id="PTHR36048">
    <property type="entry name" value="RIBOSOME MATURATION FACTOR"/>
    <property type="match status" value="1"/>
</dbReference>
<organism evidence="9 10">
    <name type="scientific">Vanilla planifolia</name>
    <name type="common">Vanilla</name>
    <dbReference type="NCBI Taxonomy" id="51239"/>
    <lineage>
        <taxon>Eukaryota</taxon>
        <taxon>Viridiplantae</taxon>
        <taxon>Streptophyta</taxon>
        <taxon>Embryophyta</taxon>
        <taxon>Tracheophyta</taxon>
        <taxon>Spermatophyta</taxon>
        <taxon>Magnoliopsida</taxon>
        <taxon>Liliopsida</taxon>
        <taxon>Asparagales</taxon>
        <taxon>Orchidaceae</taxon>
        <taxon>Vanilloideae</taxon>
        <taxon>Vanilleae</taxon>
        <taxon>Vanilla</taxon>
    </lineage>
</organism>
<dbReference type="CDD" id="cd20506">
    <property type="entry name" value="CYCLIN_AtCycA-like_rpt2"/>
    <property type="match status" value="1"/>
</dbReference>
<dbReference type="Pfam" id="PF00134">
    <property type="entry name" value="Cyclin_N"/>
    <property type="match status" value="1"/>
</dbReference>
<dbReference type="SMART" id="SM01332">
    <property type="entry name" value="Cyclin_C"/>
    <property type="match status" value="1"/>
</dbReference>
<dbReference type="SUPFAM" id="SSF47954">
    <property type="entry name" value="Cyclin-like"/>
    <property type="match status" value="2"/>
</dbReference>
<feature type="region of interest" description="Disordered" evidence="6">
    <location>
        <begin position="681"/>
        <end position="712"/>
    </location>
</feature>
<dbReference type="CDD" id="cd20562">
    <property type="entry name" value="CYCLIN_AtCycA_like_rpt1"/>
    <property type="match status" value="1"/>
</dbReference>
<dbReference type="PROSITE" id="PS00292">
    <property type="entry name" value="CYCLINS"/>
    <property type="match status" value="1"/>
</dbReference>
<dbReference type="EMBL" id="JADCNM010000001">
    <property type="protein sequence ID" value="KAG0502469.1"/>
    <property type="molecule type" value="Genomic_DNA"/>
</dbReference>
<name>A0A835S6K0_VANPL</name>
<comment type="caution">
    <text evidence="9">The sequence shown here is derived from an EMBL/GenBank/DDBJ whole genome shotgun (WGS) entry which is preliminary data.</text>
</comment>
<dbReference type="InterPro" id="IPR048258">
    <property type="entry name" value="Cyclins_cyclin-box"/>
</dbReference>
<feature type="region of interest" description="Disordered" evidence="6">
    <location>
        <begin position="636"/>
        <end position="658"/>
    </location>
</feature>
<dbReference type="InterPro" id="IPR004367">
    <property type="entry name" value="Cyclin_C-dom"/>
</dbReference>
<dbReference type="InterPro" id="IPR013763">
    <property type="entry name" value="Cyclin-like_dom"/>
</dbReference>
<dbReference type="FunFam" id="1.10.472.10:FF:000167">
    <property type="entry name" value="Mitotic cyclin 6"/>
    <property type="match status" value="1"/>
</dbReference>
<evidence type="ECO:0008006" key="11">
    <source>
        <dbReference type="Google" id="ProtNLM"/>
    </source>
</evidence>
<feature type="domain" description="Cyclin-like" evidence="7">
    <location>
        <begin position="383"/>
        <end position="471"/>
    </location>
</feature>
<gene>
    <name evidence="9" type="ORF">HPP92_002541</name>
</gene>
<dbReference type="Pfam" id="PF02984">
    <property type="entry name" value="Cyclin_C"/>
    <property type="match status" value="1"/>
</dbReference>
<comment type="similarity">
    <text evidence="1">Belongs to the cyclin family. Cyclin AB subfamily.</text>
</comment>
<accession>A0A835S6K0</accession>
<evidence type="ECO:0000256" key="3">
    <source>
        <dbReference type="ARBA" id="ARBA00023127"/>
    </source>
</evidence>
<dbReference type="InterPro" id="IPR036915">
    <property type="entry name" value="Cyclin-like_sf"/>
</dbReference>
<dbReference type="Gene3D" id="1.10.472.10">
    <property type="entry name" value="Cyclin-like"/>
    <property type="match status" value="2"/>
</dbReference>
<feature type="compositionally biased region" description="Basic residues" evidence="6">
    <location>
        <begin position="694"/>
        <end position="712"/>
    </location>
</feature>
<protein>
    <recommendedName>
        <fullName evidence="11">Cyclin N-terminal domain-containing protein</fullName>
    </recommendedName>
</protein>
<evidence type="ECO:0000256" key="5">
    <source>
        <dbReference type="RuleBase" id="RU000383"/>
    </source>
</evidence>
<dbReference type="OrthoDB" id="5590282at2759"/>
<dbReference type="InterPro" id="IPR006671">
    <property type="entry name" value="Cyclin_N"/>
</dbReference>
<dbReference type="FunFam" id="1.10.472.10:FF:000013">
    <property type="entry name" value="Cyclin A1"/>
    <property type="match status" value="1"/>
</dbReference>
<evidence type="ECO:0000256" key="6">
    <source>
        <dbReference type="SAM" id="MobiDB-lite"/>
    </source>
</evidence>
<dbReference type="GO" id="GO:0051301">
    <property type="term" value="P:cell division"/>
    <property type="evidence" value="ECO:0007669"/>
    <property type="project" value="UniProtKB-KW"/>
</dbReference>
<evidence type="ECO:0000256" key="2">
    <source>
        <dbReference type="ARBA" id="ARBA00022618"/>
    </source>
</evidence>
<dbReference type="PANTHER" id="PTHR36048:SF1">
    <property type="entry name" value="RIBOSOME MATURATION FACTOR"/>
    <property type="match status" value="1"/>
</dbReference>
<feature type="region of interest" description="Disordered" evidence="6">
    <location>
        <begin position="550"/>
        <end position="570"/>
    </location>
</feature>
<evidence type="ECO:0000259" key="8">
    <source>
        <dbReference type="SMART" id="SM01332"/>
    </source>
</evidence>
<evidence type="ECO:0000259" key="7">
    <source>
        <dbReference type="SMART" id="SM00385"/>
    </source>
</evidence>
<dbReference type="AlphaFoldDB" id="A0A835S6K0"/>
<feature type="domain" description="Cyclin-like" evidence="7">
    <location>
        <begin position="286"/>
        <end position="370"/>
    </location>
</feature>
<evidence type="ECO:0000256" key="1">
    <source>
        <dbReference type="ARBA" id="ARBA00006955"/>
    </source>
</evidence>
<evidence type="ECO:0000313" key="9">
    <source>
        <dbReference type="EMBL" id="KAG0502469.1"/>
    </source>
</evidence>
<feature type="compositionally biased region" description="Polar residues" evidence="6">
    <location>
        <begin position="636"/>
        <end position="645"/>
    </location>
</feature>
<sequence>MSSVSRRSSFSSSVSSSALVKRPAMENVGKVSVSAPEQAKKRVALGNLTNVCNVGRSAPRMSVTKGSNVVVTASSTSKVKKGSSVNGGSLCLQRKPTKVSSLAKPVTSVSKVDSTITSDGPISIIASRLIPGDNAKSPCSSGGSISIDETMSTCDSLKSPEFEYIDRGDSSMVASLERQATHNLHISDDMDSTVSLSEKQAHNLQFSDHLDTKGYLWKVGIPSSLGELYSITNVDDNQQDPQLCASLAGDVYEHLRLAEMKKRPTTNFMEITQKDINASMRAILIDWLVEVAEEYRLAPDTLYLTVNYIDRYLSGNDINRQRLQLLGVACMFIAAKYEEICAPQVEEFCYITDNTYFKDEVLQMEAAVLKFLKFEMTAPTAKCFLRRFVRVAQHSDEVPLLHLEFLANYVAELSLPEYSMLCYSPSQISAASVFVAKFILHPSKRPWNATLAHYTQYKASELQDCTKALHLLCCNSSRSTLPAIRDKYSQHKCKDLVLHTRLGNASVLCKVPSPSRVPMATNSLSTEAIALTEKKMDMTLDDIIKMSKKTSFKGKQAPRTSNKSQGLLSDHAAQRNSKIQRFLNSKSSIRQGMLAQRRTNFKVNQFQVTTEAARKAAVAPIRKRVFNPNKQRAVNAPMQRSTGDGNFSGKEKQTTVNKQKPKTLDALFAGMKEERFRTMSHQVLRQHGQSAGSRRGRGRGRQQQRGRFGHFA</sequence>
<keyword evidence="3 5" id="KW-0195">Cyclin</keyword>